<feature type="binding site" evidence="12">
    <location>
        <begin position="209"/>
        <end position="210"/>
    </location>
    <ligand>
        <name>ATP</name>
        <dbReference type="ChEBI" id="CHEBI:30616"/>
    </ligand>
</feature>
<evidence type="ECO:0000256" key="9">
    <source>
        <dbReference type="ARBA" id="ARBA00022840"/>
    </source>
</evidence>
<keyword evidence="8 13" id="KW-0418">Kinase</keyword>
<dbReference type="PANTHER" id="PTHR21499">
    <property type="entry name" value="ASPARTATE KINASE"/>
    <property type="match status" value="1"/>
</dbReference>
<dbReference type="UniPathway" id="UPA00051">
    <property type="reaction ID" value="UER00462"/>
</dbReference>
<dbReference type="Pfam" id="PF22468">
    <property type="entry name" value="ACT_9"/>
    <property type="match status" value="1"/>
</dbReference>
<sequence length="410" mass="44465">MPLIVQKFGGTSVGSIERIKNVAQKVKRAVDEGNKVVVVSSAMSGETDRLLGLTRELSSRPDPREQDMVVSTGEQVAIGLLAIALKEIGVDAVSLTGWQVPIYTDSAHTKARIKRIDTHRIHAELDKGKVVIVAGFQGVNDYGDITTLGRGGSDTTAVALAAALNADVCEIYTDVTGVFTADPRIVENAKKIPVISYEEMMEMASLGSKVMQIRSVEFAAKYGVKIHVKSSFVDEDGTWIVEENEEMERVAVRGISHELKESKITVVKVPDKPGIAAKLFKALGDNNIVVDMIVQNVSHEGYTDISFTVNKVDADFAEEIAKEVAQEVGASGVERNDRIAKISVVGLGMKTHAGTAGKMFEVLYKEGINIYAISTSEIKISCLIDEKYAELAVRALHEAFIENQETIVID</sequence>
<keyword evidence="7 12" id="KW-0547">Nucleotide-binding</keyword>
<evidence type="ECO:0000256" key="13">
    <source>
        <dbReference type="RuleBase" id="RU003448"/>
    </source>
</evidence>
<keyword evidence="17" id="KW-1185">Reference proteome</keyword>
<evidence type="ECO:0000256" key="1">
    <source>
        <dbReference type="ARBA" id="ARBA00004766"/>
    </source>
</evidence>
<feature type="binding site" evidence="12">
    <location>
        <position position="74"/>
    </location>
    <ligand>
        <name>substrate</name>
    </ligand>
</feature>
<comment type="catalytic activity">
    <reaction evidence="11 13">
        <text>L-aspartate + ATP = 4-phospho-L-aspartate + ADP</text>
        <dbReference type="Rhea" id="RHEA:23776"/>
        <dbReference type="ChEBI" id="CHEBI:29991"/>
        <dbReference type="ChEBI" id="CHEBI:30616"/>
        <dbReference type="ChEBI" id="CHEBI:57535"/>
        <dbReference type="ChEBI" id="CHEBI:456216"/>
        <dbReference type="EC" id="2.7.2.4"/>
    </reaction>
</comment>
<evidence type="ECO:0000256" key="12">
    <source>
        <dbReference type="PIRSR" id="PIRSR000726-1"/>
    </source>
</evidence>
<dbReference type="InterPro" id="IPR001048">
    <property type="entry name" value="Asp/Glu/Uridylate_kinase"/>
</dbReference>
<dbReference type="InterPro" id="IPR001341">
    <property type="entry name" value="Asp_kinase"/>
</dbReference>
<dbReference type="EC" id="2.7.2.4" evidence="13"/>
<dbReference type="PRINTS" id="PR00474">
    <property type="entry name" value="GLU5KINASE"/>
</dbReference>
<name>A0A285N200_9AQUI</name>
<dbReference type="GO" id="GO:0009088">
    <property type="term" value="P:threonine biosynthetic process"/>
    <property type="evidence" value="ECO:0007669"/>
    <property type="project" value="UniProtKB-UniPathway"/>
</dbReference>
<comment type="pathway">
    <text evidence="3 14">Amino-acid biosynthesis; L-threonine biosynthesis; L-threonine from L-aspartate: step 1/5.</text>
</comment>
<evidence type="ECO:0000256" key="5">
    <source>
        <dbReference type="ARBA" id="ARBA00022605"/>
    </source>
</evidence>
<comment type="similarity">
    <text evidence="4 13">Belongs to the aspartokinase family.</text>
</comment>
<dbReference type="Proteomes" id="UP000219036">
    <property type="component" value="Unassembled WGS sequence"/>
</dbReference>
<evidence type="ECO:0000256" key="4">
    <source>
        <dbReference type="ARBA" id="ARBA00010122"/>
    </source>
</evidence>
<dbReference type="InterPro" id="IPR001057">
    <property type="entry name" value="Glu/AcGlu_kinase"/>
</dbReference>
<dbReference type="InterPro" id="IPR036393">
    <property type="entry name" value="AceGlu_kinase-like_sf"/>
</dbReference>
<dbReference type="CDD" id="cd04261">
    <property type="entry name" value="AAK_AKii-LysC-BS"/>
    <property type="match status" value="1"/>
</dbReference>
<dbReference type="SUPFAM" id="SSF53633">
    <property type="entry name" value="Carbamate kinase-like"/>
    <property type="match status" value="1"/>
</dbReference>
<feature type="binding site" evidence="12">
    <location>
        <begin position="173"/>
        <end position="174"/>
    </location>
    <ligand>
        <name>ATP</name>
        <dbReference type="ChEBI" id="CHEBI:30616"/>
    </ligand>
</feature>
<organism evidence="16 17">
    <name type="scientific">Persephonella hydrogeniphila</name>
    <dbReference type="NCBI Taxonomy" id="198703"/>
    <lineage>
        <taxon>Bacteria</taxon>
        <taxon>Pseudomonadati</taxon>
        <taxon>Aquificota</taxon>
        <taxon>Aquificia</taxon>
        <taxon>Aquificales</taxon>
        <taxon>Hydrogenothermaceae</taxon>
        <taxon>Persephonella</taxon>
    </lineage>
</organism>
<dbReference type="GO" id="GO:0004072">
    <property type="term" value="F:aspartate kinase activity"/>
    <property type="evidence" value="ECO:0007669"/>
    <property type="project" value="UniProtKB-EC"/>
</dbReference>
<dbReference type="GO" id="GO:0009089">
    <property type="term" value="P:lysine biosynthetic process via diaminopimelate"/>
    <property type="evidence" value="ECO:0007669"/>
    <property type="project" value="UniProtKB-UniPathway"/>
</dbReference>
<reference evidence="17" key="1">
    <citation type="submission" date="2017-09" db="EMBL/GenBank/DDBJ databases">
        <authorList>
            <person name="Varghese N."/>
            <person name="Submissions S."/>
        </authorList>
    </citation>
    <scope>NUCLEOTIDE SEQUENCE [LARGE SCALE GENOMIC DNA]</scope>
    <source>
        <strain evidence="17">DSM 15103</strain>
    </source>
</reference>
<dbReference type="SUPFAM" id="SSF55021">
    <property type="entry name" value="ACT-like"/>
    <property type="match status" value="2"/>
</dbReference>
<dbReference type="NCBIfam" id="NF005155">
    <property type="entry name" value="PRK06635.1-4"/>
    <property type="match status" value="1"/>
</dbReference>
<feature type="domain" description="ACT" evidence="15">
    <location>
        <begin position="264"/>
        <end position="338"/>
    </location>
</feature>
<evidence type="ECO:0000256" key="10">
    <source>
        <dbReference type="ARBA" id="ARBA00023154"/>
    </source>
</evidence>
<keyword evidence="9 12" id="KW-0067">ATP-binding</keyword>
<dbReference type="InterPro" id="IPR005260">
    <property type="entry name" value="Asp_kin_monofn"/>
</dbReference>
<feature type="binding site" evidence="12">
    <location>
        <position position="184"/>
    </location>
    <ligand>
        <name>ATP</name>
        <dbReference type="ChEBI" id="CHEBI:30616"/>
    </ligand>
</feature>
<dbReference type="AlphaFoldDB" id="A0A285N200"/>
<evidence type="ECO:0000256" key="6">
    <source>
        <dbReference type="ARBA" id="ARBA00022679"/>
    </source>
</evidence>
<dbReference type="FunFam" id="3.30.2130.10:FF:000002">
    <property type="entry name" value="Aspartokinase"/>
    <property type="match status" value="1"/>
</dbReference>
<keyword evidence="5 14" id="KW-0028">Amino-acid biosynthesis</keyword>
<dbReference type="EMBL" id="OBEI01000001">
    <property type="protein sequence ID" value="SNZ03505.1"/>
    <property type="molecule type" value="Genomic_DNA"/>
</dbReference>
<feature type="binding site" evidence="12">
    <location>
        <begin position="7"/>
        <end position="10"/>
    </location>
    <ligand>
        <name>ATP</name>
        <dbReference type="ChEBI" id="CHEBI:30616"/>
    </ligand>
</feature>
<feature type="binding site" evidence="12">
    <location>
        <position position="47"/>
    </location>
    <ligand>
        <name>substrate</name>
    </ligand>
</feature>
<dbReference type="CDD" id="cd04913">
    <property type="entry name" value="ACT_AKii-LysC-BS-like_1"/>
    <property type="match status" value="1"/>
</dbReference>
<dbReference type="FunFam" id="3.40.1160.10:FF:000002">
    <property type="entry name" value="Aspartokinase"/>
    <property type="match status" value="1"/>
</dbReference>
<evidence type="ECO:0000256" key="2">
    <source>
        <dbReference type="ARBA" id="ARBA00004986"/>
    </source>
</evidence>
<evidence type="ECO:0000313" key="17">
    <source>
        <dbReference type="Proteomes" id="UP000219036"/>
    </source>
</evidence>
<dbReference type="UniPathway" id="UPA00034">
    <property type="reaction ID" value="UER00015"/>
</dbReference>
<dbReference type="NCBIfam" id="NF005154">
    <property type="entry name" value="PRK06635.1-2"/>
    <property type="match status" value="1"/>
</dbReference>
<evidence type="ECO:0000313" key="16">
    <source>
        <dbReference type="EMBL" id="SNZ03505.1"/>
    </source>
</evidence>
<dbReference type="PROSITE" id="PS51671">
    <property type="entry name" value="ACT"/>
    <property type="match status" value="2"/>
</dbReference>
<comment type="pathway">
    <text evidence="1 14">Amino-acid biosynthesis; L-lysine biosynthesis via DAP pathway; (S)-tetrahydrodipicolinate from L-aspartate: step 1/4.</text>
</comment>
<dbReference type="GO" id="GO:0005524">
    <property type="term" value="F:ATP binding"/>
    <property type="evidence" value="ECO:0007669"/>
    <property type="project" value="UniProtKB-KW"/>
</dbReference>
<dbReference type="UniPathway" id="UPA00050">
    <property type="reaction ID" value="UER00461"/>
</dbReference>
<dbReference type="GO" id="GO:0005829">
    <property type="term" value="C:cytosol"/>
    <property type="evidence" value="ECO:0007669"/>
    <property type="project" value="TreeGrafter"/>
</dbReference>
<evidence type="ECO:0000256" key="7">
    <source>
        <dbReference type="ARBA" id="ARBA00022741"/>
    </source>
</evidence>
<dbReference type="Gene3D" id="3.30.2130.10">
    <property type="entry name" value="VC0802-like"/>
    <property type="match status" value="1"/>
</dbReference>
<dbReference type="NCBIfam" id="TIGR00656">
    <property type="entry name" value="asp_kin_monofn"/>
    <property type="match status" value="1"/>
</dbReference>
<dbReference type="InterPro" id="IPR002912">
    <property type="entry name" value="ACT_dom"/>
</dbReference>
<dbReference type="InterPro" id="IPR041740">
    <property type="entry name" value="AKii-LysC-BS"/>
</dbReference>
<dbReference type="InterPro" id="IPR018042">
    <property type="entry name" value="Aspartate_kinase_CS"/>
</dbReference>
<evidence type="ECO:0000256" key="11">
    <source>
        <dbReference type="ARBA" id="ARBA00047872"/>
    </source>
</evidence>
<keyword evidence="10" id="KW-0457">Lysine biosynthesis</keyword>
<dbReference type="Pfam" id="PF00696">
    <property type="entry name" value="AA_kinase"/>
    <property type="match status" value="1"/>
</dbReference>
<evidence type="ECO:0000256" key="8">
    <source>
        <dbReference type="ARBA" id="ARBA00022777"/>
    </source>
</evidence>
<dbReference type="PIRSF" id="PIRSF000726">
    <property type="entry name" value="Asp_kin"/>
    <property type="match status" value="1"/>
</dbReference>
<gene>
    <name evidence="16" type="ORF">SAMN06265182_0397</name>
</gene>
<dbReference type="InterPro" id="IPR045865">
    <property type="entry name" value="ACT-like_dom_sf"/>
</dbReference>
<dbReference type="NCBIfam" id="TIGR00657">
    <property type="entry name" value="asp_kinases"/>
    <property type="match status" value="1"/>
</dbReference>
<dbReference type="InterPro" id="IPR054352">
    <property type="entry name" value="ACT_Aspartokinase"/>
</dbReference>
<dbReference type="OrthoDB" id="9799110at2"/>
<dbReference type="CDD" id="cd04923">
    <property type="entry name" value="ACT_AK-LysC-DapG-like_2"/>
    <property type="match status" value="1"/>
</dbReference>
<evidence type="ECO:0000259" key="15">
    <source>
        <dbReference type="PROSITE" id="PS51671"/>
    </source>
</evidence>
<dbReference type="GO" id="GO:0009090">
    <property type="term" value="P:homoserine biosynthetic process"/>
    <property type="evidence" value="ECO:0007669"/>
    <property type="project" value="TreeGrafter"/>
</dbReference>
<dbReference type="Pfam" id="PF01842">
    <property type="entry name" value="ACT"/>
    <property type="match status" value="1"/>
</dbReference>
<feature type="domain" description="ACT" evidence="15">
    <location>
        <begin position="344"/>
        <end position="410"/>
    </location>
</feature>
<proteinExistence type="inferred from homology"/>
<dbReference type="RefSeq" id="WP_096999584.1">
    <property type="nucleotide sequence ID" value="NZ_OBEI01000001.1"/>
</dbReference>
<dbReference type="Gene3D" id="3.40.1160.10">
    <property type="entry name" value="Acetylglutamate kinase-like"/>
    <property type="match status" value="1"/>
</dbReference>
<comment type="pathway">
    <text evidence="2 14">Amino-acid biosynthesis; L-methionine biosynthesis via de novo pathway; L-homoserine from L-aspartate: step 1/3.</text>
</comment>
<protein>
    <recommendedName>
        <fullName evidence="13">Aspartokinase</fullName>
        <ecNumber evidence="13">2.7.2.4</ecNumber>
    </recommendedName>
</protein>
<evidence type="ECO:0000256" key="3">
    <source>
        <dbReference type="ARBA" id="ARBA00005139"/>
    </source>
</evidence>
<keyword evidence="6 13" id="KW-0808">Transferase</keyword>
<dbReference type="PROSITE" id="PS00324">
    <property type="entry name" value="ASPARTOKINASE"/>
    <property type="match status" value="1"/>
</dbReference>
<accession>A0A285N200</accession>
<dbReference type="PANTHER" id="PTHR21499:SF3">
    <property type="entry name" value="ASPARTOKINASE"/>
    <property type="match status" value="1"/>
</dbReference>
<evidence type="ECO:0000256" key="14">
    <source>
        <dbReference type="RuleBase" id="RU004249"/>
    </source>
</evidence>